<dbReference type="OrthoDB" id="4295522at2"/>
<dbReference type="InterPro" id="IPR034660">
    <property type="entry name" value="DinB/YfiT-like"/>
</dbReference>
<feature type="domain" description="DinB-like" evidence="1">
    <location>
        <begin position="9"/>
        <end position="142"/>
    </location>
</feature>
<sequence>MEHFVTGYFDVLRGRILKFLEETSEEVADQMPQGFNNTIRWNAGHILIVSDVFFGLESLPANYKELFWPGTKPSDWTGEVPTLETLTSQLREQTAQLKEAFSNRLEEKLEKPLNFPNNLNIETVGALFSFTNSHESLHLGYMNALKRTIQGQI</sequence>
<proteinExistence type="predicted"/>
<dbReference type="InterPro" id="IPR024775">
    <property type="entry name" value="DinB-like"/>
</dbReference>
<evidence type="ECO:0000259" key="1">
    <source>
        <dbReference type="Pfam" id="PF12867"/>
    </source>
</evidence>
<comment type="caution">
    <text evidence="2">The sequence shown here is derived from an EMBL/GenBank/DDBJ whole genome shotgun (WGS) entry which is preliminary data.</text>
</comment>
<dbReference type="SUPFAM" id="SSF109854">
    <property type="entry name" value="DinB/YfiT-like putative metalloenzymes"/>
    <property type="match status" value="1"/>
</dbReference>
<dbReference type="EMBL" id="JACEIP010000033">
    <property type="protein sequence ID" value="MBA4544265.1"/>
    <property type="molecule type" value="Genomic_DNA"/>
</dbReference>
<accession>A0A7W1XCQ8</accession>
<reference evidence="2 3" key="1">
    <citation type="submission" date="2020-07" db="EMBL/GenBank/DDBJ databases">
        <authorList>
            <person name="Feng H."/>
        </authorList>
    </citation>
    <scope>NUCLEOTIDE SEQUENCE [LARGE SCALE GENOMIC DNA]</scope>
    <source>
        <strain evidence="3">s-11</strain>
    </source>
</reference>
<dbReference type="AlphaFoldDB" id="A0A7W1XCQ8"/>
<dbReference type="Proteomes" id="UP000530514">
    <property type="component" value="Unassembled WGS sequence"/>
</dbReference>
<dbReference type="Gene3D" id="1.20.120.450">
    <property type="entry name" value="dinb family like domain"/>
    <property type="match status" value="1"/>
</dbReference>
<gene>
    <name evidence="2" type="ORF">H1164_15535</name>
</gene>
<keyword evidence="3" id="KW-1185">Reference proteome</keyword>
<protein>
    <submittedName>
        <fullName evidence="2">DinB family protein</fullName>
    </submittedName>
</protein>
<evidence type="ECO:0000313" key="3">
    <source>
        <dbReference type="Proteomes" id="UP000530514"/>
    </source>
</evidence>
<organism evidence="2 3">
    <name type="scientific">Thermoactinomyces daqus</name>
    <dbReference type="NCBI Taxonomy" id="1329516"/>
    <lineage>
        <taxon>Bacteria</taxon>
        <taxon>Bacillati</taxon>
        <taxon>Bacillota</taxon>
        <taxon>Bacilli</taxon>
        <taxon>Bacillales</taxon>
        <taxon>Thermoactinomycetaceae</taxon>
        <taxon>Thermoactinomyces</taxon>
    </lineage>
</organism>
<name>A0A7W1XCQ8_9BACL</name>
<dbReference type="Pfam" id="PF12867">
    <property type="entry name" value="DinB_2"/>
    <property type="match status" value="1"/>
</dbReference>
<dbReference type="RefSeq" id="WP_052154424.1">
    <property type="nucleotide sequence ID" value="NZ_JACEIP010000033.1"/>
</dbReference>
<evidence type="ECO:0000313" key="2">
    <source>
        <dbReference type="EMBL" id="MBA4544265.1"/>
    </source>
</evidence>